<gene>
    <name evidence="3" type="ORF">PGLA1383_LOCUS542</name>
</gene>
<keyword evidence="1" id="KW-0472">Membrane</keyword>
<feature type="transmembrane region" description="Helical" evidence="1">
    <location>
        <begin position="1432"/>
        <end position="1449"/>
    </location>
</feature>
<feature type="transmembrane region" description="Helical" evidence="1">
    <location>
        <begin position="1944"/>
        <end position="1962"/>
    </location>
</feature>
<keyword evidence="1" id="KW-1133">Transmembrane helix</keyword>
<reference evidence="3" key="1">
    <citation type="submission" date="2021-02" db="EMBL/GenBank/DDBJ databases">
        <authorList>
            <person name="Dougan E. K."/>
            <person name="Rhodes N."/>
            <person name="Thang M."/>
            <person name="Chan C."/>
        </authorList>
    </citation>
    <scope>NUCLEOTIDE SEQUENCE</scope>
</reference>
<feature type="transmembrane region" description="Helical" evidence="1">
    <location>
        <begin position="2174"/>
        <end position="2194"/>
    </location>
</feature>
<keyword evidence="1" id="KW-0812">Transmembrane</keyword>
<feature type="transmembrane region" description="Helical" evidence="1">
    <location>
        <begin position="1644"/>
        <end position="1671"/>
    </location>
</feature>
<feature type="chain" id="PRO_5032672566" evidence="2">
    <location>
        <begin position="39"/>
        <end position="2261"/>
    </location>
</feature>
<feature type="transmembrane region" description="Helical" evidence="1">
    <location>
        <begin position="1691"/>
        <end position="1715"/>
    </location>
</feature>
<feature type="signal peptide" evidence="2">
    <location>
        <begin position="1"/>
        <end position="38"/>
    </location>
</feature>
<feature type="transmembrane region" description="Helical" evidence="1">
    <location>
        <begin position="2090"/>
        <end position="2109"/>
    </location>
</feature>
<evidence type="ECO:0000256" key="2">
    <source>
        <dbReference type="SAM" id="SignalP"/>
    </source>
</evidence>
<dbReference type="OMA" id="TTWGANC"/>
<feature type="transmembrane region" description="Helical" evidence="1">
    <location>
        <begin position="2044"/>
        <end position="2062"/>
    </location>
</feature>
<comment type="caution">
    <text evidence="3">The sequence shown here is derived from an EMBL/GenBank/DDBJ whole genome shotgun (WGS) entry which is preliminary data.</text>
</comment>
<dbReference type="EMBL" id="CAJNNV010000123">
    <property type="protein sequence ID" value="CAE8581516.1"/>
    <property type="molecule type" value="Genomic_DNA"/>
</dbReference>
<dbReference type="Proteomes" id="UP000654075">
    <property type="component" value="Unassembled WGS sequence"/>
</dbReference>
<name>A0A813D7F8_POLGL</name>
<feature type="transmembrane region" description="Helical" evidence="1">
    <location>
        <begin position="1870"/>
        <end position="1889"/>
    </location>
</feature>
<protein>
    <submittedName>
        <fullName evidence="3">Uncharacterized protein</fullName>
    </submittedName>
</protein>
<dbReference type="Gene3D" id="2.60.120.260">
    <property type="entry name" value="Galactose-binding domain-like"/>
    <property type="match status" value="1"/>
</dbReference>
<feature type="transmembrane region" description="Helical" evidence="1">
    <location>
        <begin position="2206"/>
        <end position="2232"/>
    </location>
</feature>
<feature type="transmembrane region" description="Helical" evidence="1">
    <location>
        <begin position="1571"/>
        <end position="1595"/>
    </location>
</feature>
<organism evidence="3 4">
    <name type="scientific">Polarella glacialis</name>
    <name type="common">Dinoflagellate</name>
    <dbReference type="NCBI Taxonomy" id="89957"/>
    <lineage>
        <taxon>Eukaryota</taxon>
        <taxon>Sar</taxon>
        <taxon>Alveolata</taxon>
        <taxon>Dinophyceae</taxon>
        <taxon>Suessiales</taxon>
        <taxon>Suessiaceae</taxon>
        <taxon>Polarella</taxon>
    </lineage>
</organism>
<feature type="transmembrane region" description="Helical" evidence="1">
    <location>
        <begin position="1601"/>
        <end position="1623"/>
    </location>
</feature>
<accession>A0A813D7F8</accession>
<keyword evidence="2" id="KW-0732">Signal</keyword>
<evidence type="ECO:0000256" key="1">
    <source>
        <dbReference type="SAM" id="Phobius"/>
    </source>
</evidence>
<feature type="transmembrane region" description="Helical" evidence="1">
    <location>
        <begin position="2142"/>
        <end position="2162"/>
    </location>
</feature>
<evidence type="ECO:0000313" key="4">
    <source>
        <dbReference type="Proteomes" id="UP000654075"/>
    </source>
</evidence>
<sequence length="2261" mass="249628">MPKVCLAPMGVSRRTPRAVLIAIFCQLLLLLMARQASAVEASAAGSEDDRRLQQAFQNMPPQKMIITNDSPAPDTWIVQELQMSFGQCHEERRVPAFSTAVFSSGTRRENLQLGATQTDGMLAFDGSLSTHWMADCKLGLGGCKPYSAYLGLDIQGTKDWEKAYENRKAIWNISEPLFKALEVHCIKIYQSDDPRYKVDRIAVQEVGVNPVSKNYTFRTLEIFSASSGGMWATRPATEGILWRVTNLSPTLAKWALTELMFYEDDLCTFNLKSSSISSGSAAPLDESANNAFDGRLDSHWRAKCGQDPDGCRKGEAWIGFDFGRSSTVRCIRMYQTKNNLEAIVAEHPSESRGIQLEAWNGVVWLPIQRYWDPAFAPPMADLIFGPTMVTPFMGGAPDVWEDTRPSNLTAWKISNDDYTRGFWQIHELQFFDTVSCTGTALVGAPISMAGPQDISNAKRAFDGNDGHATGWKSSCIGGTCILGKICLTARACLPREGWVGLYFGTTSEEKKAGLGSIGERQPQVKCIRVHQSRNQQNQAKSVLVEKYIDGDWQADSLHRDIGGGTWNQRPAPAYTMWRVTNNEPIKKQWRMLELAAFKDPLCIDPVSSGTPISSGFLLYSEGPNRAFDSSARTAFGADCENCNISREYWIGMQLASDAPDQKKKESFVRCVRTWQSPDMDQQVRSMKFELFGGKDWMLSPISGTGSIEGGGGGIWSRQPAGHMTKWRVMPTREEDGNWRVYEIEFYADSECLHPLRSIRTGSGGATMSLSGYRPSVTNFDLADMEPLFTEGTRVQDFDMESSILIEHRPSEQLPAVLGMDFLSEASWIRCMRLRQGPLDVEMAKSLQVQLWDGSKWKDGDPELSEREVLFEGLGGGGWQRRPAADSTIWRLENDVYVEEGWAVHEAEFYTDPLCSAESKMSGEPISSGFVPLVSRNGPQMAFDGDSMTSWVSQCAIIPIIRRPVGYEEVELPYGCKPKEAWLGLDFGGALPGKVTCVRIKQVGYRRMQSVSVSLSKWDGLKWTHAWSLDGLGGSSWDQRPANANTMWRIVNQAPIPQPCKNQLTRINRRSWGVADLAFYSDDDCKNRIDDGRPISSGSIEFFRGTPADMEHYDVNQTQDGDTLTAWGAPTTWGANCLLGFRNSDNQTGVDCVGEWTGLSFGTKAVEARCIKIVQSRLESALCCDPASKMDLHRWNGSAWVEASWLITPPTTANVAKNQITSNTHPGAAFVMMGKCPSTISSFAIYEEQPVETRTRRDSETCEIQLTGATTLMSSAYCIDHPKCAAAFGPGGSCCPVGDPSMSISRCCCSYLSGEPLFKDDGGQNQVRARFNFEFATIWLSNFLPWVGLVATVLAYFSALTFPADAEARISVWCQQKSGRFPNCKVFLKRMVATILWPWLVWRSFLAHNRTYTAMACCWMVLPNRELPHPMQMWRGLIFLVLGFCFAGVAPWTGLGYIAGEAILKLLLYLALIVKWSKSKFDPKDSRDQQLRRKISRVRVKEEDDTADAGDVSAGFVVAFSASMVYFLKFMFDMLILRAQMISMGAIESIDSEQVVDLFPGLLAMLREPGMVMYSFLSYASQVLSFMLNFSIGIPMCEGACMLMGSVGLITVLVAVTQWLNYDLFGLFVASRQLVKTTLPECQRLFFLAVIMGCMSMSFAVVQCAMVLFTRALMFANPFTSSVWMCMYDDTLAVYIGRGLLSVASLVGMVFVCLCINGHFMGQDYIVKKAGDFLGLNLDALDPDGTGIDGGSIRCTVLAAALPTMCGIWLDWWNVDAYMIPTRARVYASELWEAQPCKICGKAHVRYDLIMTATARTVSLAAQIVPYGALVGKATEYLNDPPFLYLGKRMTCMTSYMTPSEPMPRVSRKHIGTLAILLVAEFLTILIEWGQPICRRIGSVGLYAFCILGTFSLTEDNFSERGTWVIWNGFYMACFKAFADFLMEPLLSFVLGGLYLLIHRIEGTITPSKDIARTIAGQVISGGSVAAIIASSAISNGWANYATAVFLAWGGGYVCSLLTLMLNAALEKQLPGPGQPPLRSATSHVVKAVYCMLIGCSVGWVALRGRPSQDRNATDTMEFIDETGEMNFRGGISAAILCMAAQFIALKLVLVENRAAQEADSKKTDFHWRTNWRASPSLVGLRTIRALGGATGVPLAALVGLVFSDYFCSNSSSTSRAIVAIFVGTSVGTTIALAVNKMLDNPAQLAGFFSGVGCCVLLGPWNFVVGLTLGIMIGTLVGSLFEEIATQSRLPDFFFPSQHHCR</sequence>
<evidence type="ECO:0000313" key="3">
    <source>
        <dbReference type="EMBL" id="CAE8581516.1"/>
    </source>
</evidence>
<feature type="transmembrane region" description="Helical" evidence="1">
    <location>
        <begin position="1342"/>
        <end position="1365"/>
    </location>
</feature>
<keyword evidence="4" id="KW-1185">Reference proteome</keyword>
<dbReference type="OrthoDB" id="410335at2759"/>
<feature type="transmembrane region" description="Helical" evidence="1">
    <location>
        <begin position="1511"/>
        <end position="1531"/>
    </location>
</feature>
<feature type="transmembrane region" description="Helical" evidence="1">
    <location>
        <begin position="2000"/>
        <end position="2023"/>
    </location>
</feature>
<proteinExistence type="predicted"/>